<dbReference type="EMBL" id="JBBMFK010000030">
    <property type="protein sequence ID" value="MEQ2444696.1"/>
    <property type="molecule type" value="Genomic_DNA"/>
</dbReference>
<dbReference type="SUPFAM" id="SSF54534">
    <property type="entry name" value="FKBP-like"/>
    <property type="match status" value="1"/>
</dbReference>
<evidence type="ECO:0000313" key="5">
    <source>
        <dbReference type="EMBL" id="MEQ2444696.1"/>
    </source>
</evidence>
<dbReference type="RefSeq" id="WP_349232438.1">
    <property type="nucleotide sequence ID" value="NZ_JBBMFK010000030.1"/>
</dbReference>
<keyword evidence="6" id="KW-1185">Reference proteome</keyword>
<gene>
    <name evidence="5" type="ORF">WMO64_14635</name>
</gene>
<feature type="compositionally biased region" description="Low complexity" evidence="2">
    <location>
        <begin position="416"/>
        <end position="429"/>
    </location>
</feature>
<protein>
    <submittedName>
        <fullName evidence="5">Peptidylprolyl isomerase</fullName>
        <ecNumber evidence="5">5.2.1.8</ecNumber>
    </submittedName>
</protein>
<dbReference type="InterPro" id="IPR050245">
    <property type="entry name" value="PrsA_foldase"/>
</dbReference>
<evidence type="ECO:0000259" key="4">
    <source>
        <dbReference type="PROSITE" id="PS50198"/>
    </source>
</evidence>
<evidence type="ECO:0000256" key="2">
    <source>
        <dbReference type="SAM" id="MobiDB-lite"/>
    </source>
</evidence>
<keyword evidence="3" id="KW-0732">Signal</keyword>
<name>A0ABV1EBM7_9FIRM</name>
<dbReference type="PROSITE" id="PS51257">
    <property type="entry name" value="PROKAR_LIPOPROTEIN"/>
    <property type="match status" value="1"/>
</dbReference>
<dbReference type="EC" id="5.2.1.8" evidence="5"/>
<sequence length="448" mass="48012">MKATKRILGAALSGALLIGALAGCAETPADPSSSVSPSPSVSATPSESPSAAQFGDFDLETPDVTMALLGIPGDTTVMTVDGAEVNAEEYLYWLGYATEYVGYYQFGDPAAIDWDMDTGSGTVTEYLINNARDLAAFNQVIRNQCAARNITLTAEEEAELDQQLADAVESSGGQDAFELALKQVNRTEAGLRSMYTASNFLYVDLQNQLFPAQDAASLTAEELAQWAADNGKMQVKHILFKTVDDSGNPLSDEEIAAAKQKAEDTLAQLQASDDMENLFDQLMNELSEDGRYADGTLGAPDGYLFGDGEMVQEFEDAAKALKEHELSGIVETDYGYHILLRLPVDTEMAREAWAEEQSTNISNQMNEQMTTWMDEADIQTNDTFASIDPKDYYERLAAYREQLDAANSAAEGESDGAATAEPSASPAAEGENDGSATKEPSASPAAEG</sequence>
<dbReference type="Gene3D" id="3.10.50.40">
    <property type="match status" value="1"/>
</dbReference>
<feature type="region of interest" description="Disordered" evidence="2">
    <location>
        <begin position="28"/>
        <end position="55"/>
    </location>
</feature>
<dbReference type="InterPro" id="IPR000297">
    <property type="entry name" value="PPIase_PpiC"/>
</dbReference>
<dbReference type="PANTHER" id="PTHR47245:SF2">
    <property type="entry name" value="PEPTIDYL-PROLYL CIS-TRANS ISOMERASE HP_0175-RELATED"/>
    <property type="match status" value="1"/>
</dbReference>
<dbReference type="PANTHER" id="PTHR47245">
    <property type="entry name" value="PEPTIDYLPROLYL ISOMERASE"/>
    <property type="match status" value="1"/>
</dbReference>
<feature type="compositionally biased region" description="Low complexity" evidence="2">
    <location>
        <begin position="28"/>
        <end position="52"/>
    </location>
</feature>
<evidence type="ECO:0000256" key="1">
    <source>
        <dbReference type="PROSITE-ProRule" id="PRU00278"/>
    </source>
</evidence>
<keyword evidence="1 5" id="KW-0413">Isomerase</keyword>
<dbReference type="InterPro" id="IPR046357">
    <property type="entry name" value="PPIase_dom_sf"/>
</dbReference>
<feature type="signal peptide" evidence="3">
    <location>
        <begin position="1"/>
        <end position="25"/>
    </location>
</feature>
<proteinExistence type="predicted"/>
<feature type="region of interest" description="Disordered" evidence="2">
    <location>
        <begin position="404"/>
        <end position="448"/>
    </location>
</feature>
<dbReference type="PROSITE" id="PS50198">
    <property type="entry name" value="PPIC_PPIASE_2"/>
    <property type="match status" value="1"/>
</dbReference>
<accession>A0ABV1EBM7</accession>
<evidence type="ECO:0000313" key="6">
    <source>
        <dbReference type="Proteomes" id="UP001464378"/>
    </source>
</evidence>
<feature type="chain" id="PRO_5045885695" evidence="3">
    <location>
        <begin position="26"/>
        <end position="448"/>
    </location>
</feature>
<comment type="caution">
    <text evidence="5">The sequence shown here is derived from an EMBL/GenBank/DDBJ whole genome shotgun (WGS) entry which is preliminary data.</text>
</comment>
<evidence type="ECO:0000256" key="3">
    <source>
        <dbReference type="SAM" id="SignalP"/>
    </source>
</evidence>
<organism evidence="5 6">
    <name type="scientific">Pseudoflavonifractor intestinihominis</name>
    <dbReference type="NCBI Taxonomy" id="3133171"/>
    <lineage>
        <taxon>Bacteria</taxon>
        <taxon>Bacillati</taxon>
        <taxon>Bacillota</taxon>
        <taxon>Clostridia</taxon>
        <taxon>Eubacteriales</taxon>
        <taxon>Oscillospiraceae</taxon>
        <taxon>Pseudoflavonifractor</taxon>
    </lineage>
</organism>
<dbReference type="GO" id="GO:0003755">
    <property type="term" value="F:peptidyl-prolyl cis-trans isomerase activity"/>
    <property type="evidence" value="ECO:0007669"/>
    <property type="project" value="UniProtKB-EC"/>
</dbReference>
<dbReference type="Proteomes" id="UP001464378">
    <property type="component" value="Unassembled WGS sequence"/>
</dbReference>
<feature type="domain" description="PpiC" evidence="4">
    <location>
        <begin position="230"/>
        <end position="343"/>
    </location>
</feature>
<reference evidence="5 6" key="1">
    <citation type="submission" date="2024-03" db="EMBL/GenBank/DDBJ databases">
        <title>Human intestinal bacterial collection.</title>
        <authorList>
            <person name="Pauvert C."/>
            <person name="Hitch T.C.A."/>
            <person name="Clavel T."/>
        </authorList>
    </citation>
    <scope>NUCLEOTIDE SEQUENCE [LARGE SCALE GENOMIC DNA]</scope>
    <source>
        <strain evidence="5 6">CLA-AP-H29</strain>
    </source>
</reference>
<keyword evidence="1" id="KW-0697">Rotamase</keyword>
<dbReference type="Pfam" id="PF00639">
    <property type="entry name" value="Rotamase"/>
    <property type="match status" value="1"/>
</dbReference>